<dbReference type="eggNOG" id="COG0488">
    <property type="taxonomic scope" value="Bacteria"/>
</dbReference>
<feature type="coiled-coil region" evidence="3">
    <location>
        <begin position="269"/>
        <end position="296"/>
    </location>
</feature>
<evidence type="ECO:0000256" key="3">
    <source>
        <dbReference type="SAM" id="Coils"/>
    </source>
</evidence>
<dbReference type="InterPro" id="IPR051309">
    <property type="entry name" value="ABCF_ATPase"/>
</dbReference>
<dbReference type="Proteomes" id="UP000004069">
    <property type="component" value="Unassembled WGS sequence"/>
</dbReference>
<name>D4YUU3_9LACO</name>
<keyword evidence="6" id="KW-1185">Reference proteome</keyword>
<dbReference type="PATRIC" id="fig|585524.9.peg.586"/>
<evidence type="ECO:0000259" key="4">
    <source>
        <dbReference type="PROSITE" id="PS50893"/>
    </source>
</evidence>
<comment type="caution">
    <text evidence="5">The sequence shown here is derived from an EMBL/GenBank/DDBJ whole genome shotgun (WGS) entry which is preliminary data.</text>
</comment>
<gene>
    <name evidence="5" type="ORF">HMPREF0493_1304</name>
</gene>
<dbReference type="PROSITE" id="PS50893">
    <property type="entry name" value="ABC_TRANSPORTER_2"/>
    <property type="match status" value="2"/>
</dbReference>
<dbReference type="PROSITE" id="PS00211">
    <property type="entry name" value="ABC_TRANSPORTER_1"/>
    <property type="match status" value="1"/>
</dbReference>
<protein>
    <submittedName>
        <fullName evidence="5">ABC transporter, ATP-binding protein</fullName>
    </submittedName>
</protein>
<feature type="domain" description="ABC transporter" evidence="4">
    <location>
        <begin position="316"/>
        <end position="508"/>
    </location>
</feature>
<keyword evidence="1" id="KW-0547">Nucleotide-binding</keyword>
<dbReference type="Gene3D" id="3.40.50.300">
    <property type="entry name" value="P-loop containing nucleotide triphosphate hydrolases"/>
    <property type="match status" value="2"/>
</dbReference>
<dbReference type="NCBIfam" id="NF000355">
    <property type="entry name" value="ribo_prot_ABC_F"/>
    <property type="match status" value="1"/>
</dbReference>
<evidence type="ECO:0000313" key="5">
    <source>
        <dbReference type="EMBL" id="EFG55056.1"/>
    </source>
</evidence>
<evidence type="ECO:0000256" key="1">
    <source>
        <dbReference type="ARBA" id="ARBA00022741"/>
    </source>
</evidence>
<dbReference type="OrthoDB" id="9762369at2"/>
<dbReference type="InterPro" id="IPR003593">
    <property type="entry name" value="AAA+_ATPase"/>
</dbReference>
<dbReference type="SUPFAM" id="SSF52540">
    <property type="entry name" value="P-loop containing nucleoside triphosphate hydrolases"/>
    <property type="match status" value="2"/>
</dbReference>
<keyword evidence="2 5" id="KW-0067">ATP-binding</keyword>
<evidence type="ECO:0000313" key="6">
    <source>
        <dbReference type="Proteomes" id="UP000004069"/>
    </source>
</evidence>
<dbReference type="GO" id="GO:0005524">
    <property type="term" value="F:ATP binding"/>
    <property type="evidence" value="ECO:0007669"/>
    <property type="project" value="UniProtKB-KW"/>
</dbReference>
<dbReference type="GO" id="GO:0016887">
    <property type="term" value="F:ATP hydrolysis activity"/>
    <property type="evidence" value="ECO:0007669"/>
    <property type="project" value="InterPro"/>
</dbReference>
<reference evidence="5 6" key="1">
    <citation type="submission" date="2010-04" db="EMBL/GenBank/DDBJ databases">
        <authorList>
            <person name="Muzny D."/>
            <person name="Qin X."/>
            <person name="Deng J."/>
            <person name="Jiang H."/>
            <person name="Liu Y."/>
            <person name="Qu J."/>
            <person name="Song X.-Z."/>
            <person name="Zhang L."/>
            <person name="Thornton R."/>
            <person name="Coyle M."/>
            <person name="Francisco L."/>
            <person name="Jackson L."/>
            <person name="Javaid M."/>
            <person name="Korchina V."/>
            <person name="Kovar C."/>
            <person name="Mata R."/>
            <person name="Mathew T."/>
            <person name="Ngo R."/>
            <person name="Nguyen L."/>
            <person name="Nguyen N."/>
            <person name="Okwuonu G."/>
            <person name="Ongeri F."/>
            <person name="Pham C."/>
            <person name="Simmons D."/>
            <person name="Wilczek-Boney K."/>
            <person name="Hale W."/>
            <person name="Jakkamsetti A."/>
            <person name="Pham P."/>
            <person name="Ruth R."/>
            <person name="San Lucas F."/>
            <person name="Warren J."/>
            <person name="Zhang J."/>
            <person name="Zhao Z."/>
            <person name="Zhou C."/>
            <person name="Zhu D."/>
            <person name="Lee S."/>
            <person name="Bess C."/>
            <person name="Blankenburg K."/>
            <person name="Forbes L."/>
            <person name="Fu Q."/>
            <person name="Gubbala S."/>
            <person name="Hirani K."/>
            <person name="Jayaseelan J.C."/>
            <person name="Lara F."/>
            <person name="Munidasa M."/>
            <person name="Palculict T."/>
            <person name="Patil S."/>
            <person name="Pu L.-L."/>
            <person name="Saada N."/>
            <person name="Tang L."/>
            <person name="Weissenberger G."/>
            <person name="Zhu Y."/>
            <person name="Hemphill L."/>
            <person name="Shang Y."/>
            <person name="Youmans B."/>
            <person name="Ayvaz T."/>
            <person name="Ross M."/>
            <person name="Santibanez J."/>
            <person name="Aqrawi P."/>
            <person name="Gross S."/>
            <person name="Joshi V."/>
            <person name="Fowler G."/>
            <person name="Nazareth L."/>
            <person name="Reid J."/>
            <person name="Worley K."/>
            <person name="Petrosino J."/>
            <person name="Highlander S."/>
            <person name="Gibbs R."/>
        </authorList>
    </citation>
    <scope>NUCLEOTIDE SEQUENCE [LARGE SCALE GENOMIC DNA]</scope>
    <source>
        <strain evidence="5 6">DSM 11664</strain>
    </source>
</reference>
<dbReference type="Pfam" id="PF00005">
    <property type="entry name" value="ABC_tran"/>
    <property type="match status" value="2"/>
</dbReference>
<dbReference type="InterPro" id="IPR003439">
    <property type="entry name" value="ABC_transporter-like_ATP-bd"/>
</dbReference>
<evidence type="ECO:0000256" key="2">
    <source>
        <dbReference type="ARBA" id="ARBA00022840"/>
    </source>
</evidence>
<dbReference type="CDD" id="cd03221">
    <property type="entry name" value="ABCF_EF-3"/>
    <property type="match status" value="2"/>
</dbReference>
<dbReference type="InterPro" id="IPR027417">
    <property type="entry name" value="P-loop_NTPase"/>
</dbReference>
<accession>D4YUU3</accession>
<keyword evidence="3" id="KW-0175">Coiled coil</keyword>
<dbReference type="AlphaFoldDB" id="D4YUU3"/>
<dbReference type="STRING" id="83683.B1745_03000"/>
<feature type="domain" description="ABC transporter" evidence="4">
    <location>
        <begin position="4"/>
        <end position="213"/>
    </location>
</feature>
<dbReference type="SMART" id="SM00382">
    <property type="entry name" value="AAA"/>
    <property type="match status" value="2"/>
</dbReference>
<sequence length="508" mass="58845">MSTIKITKLSFRYEDSSDNIFNDLNLNLDSSWKLGLVGRNGRGKTTFLNLLRGKMKGLGQIQSKLSFSYFPVEINNPDNITLYELQDQTSFEQWKLERELNLMDADPNLLWQPFDTLSGGEQTKVLLALSFTNKDAFPLIDEPTDHLDEDSREQVAQYLKKHDKGYIVVSHDRDFLNQVTDHILAIENTEIHLYQGNYAAYEDTKNKRDEFNREKNAKLKGKIKSLNNKSVQFNNWSDSIEAQKYCGMKTQHILNRRTRLNKGAIGHAAEKMMRKAKNVEHRMDKALNEKKGLMTNIEDVPDLTMNFHPNYHKTLLETQHLNLEIQGKKLFQDLNLVVQNHCVVSLEGKNGSGKSTFLKLLLGQARNVSYQGKFELTNGLSISYLPQDFTEYTGTLKEFANKQKISYEELLNNLKKMGFPRESFSTKIEEMSMGQQKRVAIAKSLVEPADLYLWDEPANYLDVFNQDQLIKLLKENKPAMLLVEHDQYFIQQVTRRRIHLKTLTYKKV</sequence>
<dbReference type="EMBL" id="ADNY01000054">
    <property type="protein sequence ID" value="EFG55056.1"/>
    <property type="molecule type" value="Genomic_DNA"/>
</dbReference>
<dbReference type="InterPro" id="IPR017871">
    <property type="entry name" value="ABC_transporter-like_CS"/>
</dbReference>
<organism evidence="5 6">
    <name type="scientific">Lactobacillus amylolyticus DSM 11664</name>
    <dbReference type="NCBI Taxonomy" id="585524"/>
    <lineage>
        <taxon>Bacteria</taxon>
        <taxon>Bacillati</taxon>
        <taxon>Bacillota</taxon>
        <taxon>Bacilli</taxon>
        <taxon>Lactobacillales</taxon>
        <taxon>Lactobacillaceae</taxon>
        <taxon>Lactobacillus</taxon>
    </lineage>
</organism>
<proteinExistence type="predicted"/>
<dbReference type="PANTHER" id="PTHR42855:SF2">
    <property type="entry name" value="DRUG RESISTANCE ABC TRANSPORTER,ATP-BINDING PROTEIN"/>
    <property type="match status" value="1"/>
</dbReference>
<dbReference type="RefSeq" id="WP_006352453.1">
    <property type="nucleotide sequence ID" value="NZ_ADNY01000054.1"/>
</dbReference>
<dbReference type="PANTHER" id="PTHR42855">
    <property type="entry name" value="ABC TRANSPORTER ATP-BINDING SUBUNIT"/>
    <property type="match status" value="1"/>
</dbReference>